<feature type="region of interest" description="Disordered" evidence="1">
    <location>
        <begin position="498"/>
        <end position="526"/>
    </location>
</feature>
<protein>
    <recommendedName>
        <fullName evidence="4">Mediator of RNA polymerase II transcription subunit 8</fullName>
    </recommendedName>
</protein>
<sequence length="661" mass="73670">MDGVAMQDQSQQQQQQQQPPPPPAAAERLNQAVVHQLNLESLKTRAISLFKAISRILEDFDAYGRTNTTPKWQDILGQYSMVNLELFNIMDEIKKVSKAFVVHPKNVNAENATILPVMLSSKLLPEMEMDDNSMREQLLQGMQHLPILQQIEKLKTRIDMIGAACESAEKVLADTRKAYCFGTRQGPAILPTLDKGQAMKIQEQENLLRAAVNNGEGLRIPVDQRQITSALPMHLVDLLTVGDGVHTFSDTSGMYMKNTPPLSSNNLASQGNLLQVKRPSCKLLHAIPFMILLQCLYTAKPGRVISLGSGAQLMGRSAASPSGATGANSFDNTTASPLQYANSPRQKIMQLPQHQQQLLAQQQFRQSSMQGLGQSQLPQLHDLQGQAQQKFQQLHGQHQMQFSQPMGHQQFQGRQLGIGQSQLGQGNQMNRHINQFSSAANSALFNAAQGTSNTQMWIIVLDFRFLNFAKKANLKAPLPIIEPLTKKFVAVLRLASKQPRRRAGPDSTPKWRHQRAARDSPSAAANERVVERRVEGTEGWFRVERGIPNMSATMPSQSLPRMQFGLTEKDGKPYAYAHYNSIYEAKTQLDLLLAVFNMGASNPSTMIPMQQQQQQQQQQHGSQGAFSNMAPNAQTLQSNMTVLQNSQNQNFVQQRQQQNQQ</sequence>
<reference evidence="3" key="1">
    <citation type="journal article" date="2019" name="Gigascience">
        <title>De novo genome assembly of the endangered Acer yangbiense, a plant species with extremely small populations endemic to Yunnan Province, China.</title>
        <authorList>
            <person name="Yang J."/>
            <person name="Wariss H.M."/>
            <person name="Tao L."/>
            <person name="Zhang R."/>
            <person name="Yun Q."/>
            <person name="Hollingsworth P."/>
            <person name="Dao Z."/>
            <person name="Luo G."/>
            <person name="Guo H."/>
            <person name="Ma Y."/>
            <person name="Sun W."/>
        </authorList>
    </citation>
    <scope>NUCLEOTIDE SEQUENCE [LARGE SCALE GENOMIC DNA]</scope>
    <source>
        <strain evidence="3">cv. Malutang</strain>
    </source>
</reference>
<feature type="region of interest" description="Disordered" evidence="1">
    <location>
        <begin position="315"/>
        <end position="338"/>
    </location>
</feature>
<organism evidence="2 3">
    <name type="scientific">Acer yangbiense</name>
    <dbReference type="NCBI Taxonomy" id="1000413"/>
    <lineage>
        <taxon>Eukaryota</taxon>
        <taxon>Viridiplantae</taxon>
        <taxon>Streptophyta</taxon>
        <taxon>Embryophyta</taxon>
        <taxon>Tracheophyta</taxon>
        <taxon>Spermatophyta</taxon>
        <taxon>Magnoliopsida</taxon>
        <taxon>eudicotyledons</taxon>
        <taxon>Gunneridae</taxon>
        <taxon>Pentapetalae</taxon>
        <taxon>rosids</taxon>
        <taxon>malvids</taxon>
        <taxon>Sapindales</taxon>
        <taxon>Sapindaceae</taxon>
        <taxon>Hippocastanoideae</taxon>
        <taxon>Acereae</taxon>
        <taxon>Acer</taxon>
    </lineage>
</organism>
<feature type="region of interest" description="Disordered" evidence="1">
    <location>
        <begin position="607"/>
        <end position="629"/>
    </location>
</feature>
<dbReference type="Proteomes" id="UP000323000">
    <property type="component" value="Chromosome 2"/>
</dbReference>
<evidence type="ECO:0000313" key="2">
    <source>
        <dbReference type="EMBL" id="TXG69551.1"/>
    </source>
</evidence>
<evidence type="ECO:0000313" key="3">
    <source>
        <dbReference type="Proteomes" id="UP000323000"/>
    </source>
</evidence>
<evidence type="ECO:0000256" key="1">
    <source>
        <dbReference type="SAM" id="MobiDB-lite"/>
    </source>
</evidence>
<feature type="compositionally biased region" description="Low complexity" evidence="1">
    <location>
        <begin position="7"/>
        <end position="17"/>
    </location>
</feature>
<comment type="caution">
    <text evidence="2">The sequence shown here is derived from an EMBL/GenBank/DDBJ whole genome shotgun (WGS) entry which is preliminary data.</text>
</comment>
<dbReference type="InterPro" id="IPR038795">
    <property type="entry name" value="MED8_plant"/>
</dbReference>
<feature type="region of interest" description="Disordered" evidence="1">
    <location>
        <begin position="1"/>
        <end position="25"/>
    </location>
</feature>
<accession>A0A5C7IK26</accession>
<dbReference type="GO" id="GO:0016592">
    <property type="term" value="C:mediator complex"/>
    <property type="evidence" value="ECO:0007669"/>
    <property type="project" value="InterPro"/>
</dbReference>
<dbReference type="AlphaFoldDB" id="A0A5C7IK26"/>
<dbReference type="PANTHER" id="PTHR35552:SF1">
    <property type="entry name" value="MEDIATOR OF RNA POLYMERASE II TRANSCRIPTION SUBUNIT 8"/>
    <property type="match status" value="1"/>
</dbReference>
<dbReference type="PANTHER" id="PTHR35552">
    <property type="entry name" value="MEDIATOR OF RNA POLYMERASE II TRANSCRIPTION SUBUNIT 8"/>
    <property type="match status" value="1"/>
</dbReference>
<keyword evidence="3" id="KW-1185">Reference proteome</keyword>
<name>A0A5C7IK26_9ROSI</name>
<feature type="compositionally biased region" description="Polar residues" evidence="1">
    <location>
        <begin position="620"/>
        <end position="629"/>
    </location>
</feature>
<gene>
    <name evidence="2" type="ORF">EZV62_004486</name>
</gene>
<feature type="compositionally biased region" description="Low complexity" evidence="1">
    <location>
        <begin position="610"/>
        <end position="619"/>
    </location>
</feature>
<dbReference type="EMBL" id="VAHF01000002">
    <property type="protein sequence ID" value="TXG69551.1"/>
    <property type="molecule type" value="Genomic_DNA"/>
</dbReference>
<proteinExistence type="predicted"/>
<feature type="compositionally biased region" description="Polar residues" evidence="1">
    <location>
        <begin position="319"/>
        <end position="338"/>
    </location>
</feature>
<evidence type="ECO:0008006" key="4">
    <source>
        <dbReference type="Google" id="ProtNLM"/>
    </source>
</evidence>
<dbReference type="OrthoDB" id="542418at2759"/>